<name>A0A8K1CG23_PYTOL</name>
<keyword evidence="2" id="KW-0853">WD repeat</keyword>
<dbReference type="Pfam" id="PF00018">
    <property type="entry name" value="SH3_1"/>
    <property type="match status" value="1"/>
</dbReference>
<dbReference type="Proteomes" id="UP000794436">
    <property type="component" value="Unassembled WGS sequence"/>
</dbReference>
<reference evidence="7" key="1">
    <citation type="submission" date="2019-03" db="EMBL/GenBank/DDBJ databases">
        <title>Long read genome sequence of the mycoparasitic Pythium oligandrum ATCC 38472 isolated from sugarbeet rhizosphere.</title>
        <authorList>
            <person name="Gaulin E."/>
        </authorList>
    </citation>
    <scope>NUCLEOTIDE SEQUENCE</scope>
    <source>
        <strain evidence="7">ATCC 38472_TT</strain>
    </source>
</reference>
<keyword evidence="8" id="KW-1185">Reference proteome</keyword>
<feature type="compositionally biased region" description="Low complexity" evidence="5">
    <location>
        <begin position="71"/>
        <end position="82"/>
    </location>
</feature>
<dbReference type="InterPro" id="IPR052254">
    <property type="entry name" value="CUL4-DDB1_E3_ligase_receptor"/>
</dbReference>
<feature type="compositionally biased region" description="Acidic residues" evidence="5">
    <location>
        <begin position="96"/>
        <end position="108"/>
    </location>
</feature>
<feature type="compositionally biased region" description="Polar residues" evidence="5">
    <location>
        <begin position="113"/>
        <end position="124"/>
    </location>
</feature>
<organism evidence="7 8">
    <name type="scientific">Pythium oligandrum</name>
    <name type="common">Mycoparasitic fungus</name>
    <dbReference type="NCBI Taxonomy" id="41045"/>
    <lineage>
        <taxon>Eukaryota</taxon>
        <taxon>Sar</taxon>
        <taxon>Stramenopiles</taxon>
        <taxon>Oomycota</taxon>
        <taxon>Peronosporomycetes</taxon>
        <taxon>Pythiales</taxon>
        <taxon>Pythiaceae</taxon>
        <taxon>Pythium</taxon>
    </lineage>
</organism>
<dbReference type="SUPFAM" id="SSF50044">
    <property type="entry name" value="SH3-domain"/>
    <property type="match status" value="1"/>
</dbReference>
<dbReference type="Gene3D" id="2.30.30.40">
    <property type="entry name" value="SH3 Domains"/>
    <property type="match status" value="1"/>
</dbReference>
<accession>A0A8K1CG23</accession>
<dbReference type="CDD" id="cd00174">
    <property type="entry name" value="SH3"/>
    <property type="match status" value="1"/>
</dbReference>
<evidence type="ECO:0000313" key="8">
    <source>
        <dbReference type="Proteomes" id="UP000794436"/>
    </source>
</evidence>
<dbReference type="InterPro" id="IPR001452">
    <property type="entry name" value="SH3_domain"/>
</dbReference>
<evidence type="ECO:0000256" key="2">
    <source>
        <dbReference type="ARBA" id="ARBA00022574"/>
    </source>
</evidence>
<sequence>MMPQMPRWVMEAIALYDYEPEEADELGFQEGECIRVTLVQDDGWWKGYVLDVPQRIGLFPSNYVQVKTRRSSQSDSVDSARSTTRNRIPQSTYAGEAEDEDDEDGDEADTNRYAPTTKTSSVAQLKQRLAEAERTSRAAQDARRKAEQQKLSKWQNWDDQDEDSGNEEEEEEDNGFYTQEQWRRHQYQQGDDDGANDDDDNEEEDEGAGHEQEDPDQYEEDNQEYYYGRPPLQSYEEEEEEDGGEDDDQGEENFERRGYDGTSIDYRTREDLEDDELSQQLDSDDLPLDSGRSSTYSEQELESAATRIAHGYRTHKHREAVKTARQQHASTVIVKTMKKNTQRVRSKKKRTGASANRPREAEVSGPSAAFLAALEAQRASQAQATEENTPLATSNEPKPARTHAHLPGFYYDDEKGKYFKLTKQQKQEQRGKTQREHEKAQRRQPEAIAVAAQRTSRRQPGWMQCMLKREVGALPRNRVENVLVSSLYASRVNRYKLVPLDAAIDRSQDRFTTSDFHASRPFGIVGFASGQICSFTWSRDKSEAKPVFSGTGITATTSYMVSAVRIHPLRQIYIYSAVGSSLQGTNRSSTGFVALHSDPALCDRPALYDFPDPWTAEWNPFDETVFSVGTHGKETSGAARIDVSCAGVSYAPTGKIKSDVLAQSWGPHAPLVLNGTRNGSSWLWDVRSSCRAQEVFSHGSHPRHRPSSTSTQSSPIQSLHILRDGYHYIQQHANGELAVMDMRLLGRPLVICSHGYRNQYMSMARCAVNDSETIVAAPSSEANNVVCFYDISLGRQAAQVQTESHLDHTMARLEQVHLRESGVEADSIVEVWSMSRNELYVSALSSAVRYEREV</sequence>
<feature type="compositionally biased region" description="Acidic residues" evidence="5">
    <location>
        <begin position="213"/>
        <end position="223"/>
    </location>
</feature>
<feature type="compositionally biased region" description="Basic residues" evidence="5">
    <location>
        <begin position="310"/>
        <end position="319"/>
    </location>
</feature>
<feature type="compositionally biased region" description="Polar residues" evidence="5">
    <location>
        <begin position="83"/>
        <end position="93"/>
    </location>
</feature>
<evidence type="ECO:0000256" key="3">
    <source>
        <dbReference type="ARBA" id="ARBA00022737"/>
    </source>
</evidence>
<feature type="domain" description="SH3" evidence="6">
    <location>
        <begin position="7"/>
        <end position="69"/>
    </location>
</feature>
<evidence type="ECO:0000256" key="4">
    <source>
        <dbReference type="PROSITE-ProRule" id="PRU00192"/>
    </source>
</evidence>
<feature type="compositionally biased region" description="Basic and acidic residues" evidence="5">
    <location>
        <begin position="128"/>
        <end position="150"/>
    </location>
</feature>
<dbReference type="PRINTS" id="PR00452">
    <property type="entry name" value="SH3DOMAIN"/>
</dbReference>
<dbReference type="AlphaFoldDB" id="A0A8K1CG23"/>
<feature type="compositionally biased region" description="Acidic residues" evidence="5">
    <location>
        <begin position="235"/>
        <end position="252"/>
    </location>
</feature>
<dbReference type="PANTHER" id="PTHR44472:SF1">
    <property type="entry name" value="DDB1 AND CUL4 ASSOCIATED FACTOR 4"/>
    <property type="match status" value="1"/>
</dbReference>
<evidence type="ECO:0000313" key="7">
    <source>
        <dbReference type="EMBL" id="TMW62358.1"/>
    </source>
</evidence>
<feature type="region of interest" description="Disordered" evidence="5">
    <location>
        <begin position="423"/>
        <end position="446"/>
    </location>
</feature>
<feature type="region of interest" description="Disordered" evidence="5">
    <location>
        <begin position="377"/>
        <end position="408"/>
    </location>
</feature>
<feature type="region of interest" description="Disordered" evidence="5">
    <location>
        <begin position="68"/>
        <end position="365"/>
    </location>
</feature>
<gene>
    <name evidence="7" type="ORF">Poli38472_009851</name>
</gene>
<evidence type="ECO:0000256" key="5">
    <source>
        <dbReference type="SAM" id="MobiDB-lite"/>
    </source>
</evidence>
<dbReference type="InterPro" id="IPR036322">
    <property type="entry name" value="WD40_repeat_dom_sf"/>
</dbReference>
<feature type="compositionally biased region" description="Polar residues" evidence="5">
    <location>
        <begin position="380"/>
        <end position="396"/>
    </location>
</feature>
<keyword evidence="1 4" id="KW-0728">SH3 domain</keyword>
<dbReference type="OrthoDB" id="128867at2759"/>
<dbReference type="SMART" id="SM00326">
    <property type="entry name" value="SH3"/>
    <property type="match status" value="1"/>
</dbReference>
<feature type="compositionally biased region" description="Acidic residues" evidence="5">
    <location>
        <begin position="271"/>
        <end position="287"/>
    </location>
</feature>
<evidence type="ECO:0000256" key="1">
    <source>
        <dbReference type="ARBA" id="ARBA00022443"/>
    </source>
</evidence>
<dbReference type="PANTHER" id="PTHR44472">
    <property type="entry name" value="DDB1- AND CUL4-ASSOCIATED FACTOR 4-RELATED"/>
    <property type="match status" value="1"/>
</dbReference>
<protein>
    <recommendedName>
        <fullName evidence="6">SH3 domain-containing protein</fullName>
    </recommendedName>
</protein>
<dbReference type="InterPro" id="IPR036028">
    <property type="entry name" value="SH3-like_dom_sf"/>
</dbReference>
<dbReference type="PROSITE" id="PS50002">
    <property type="entry name" value="SH3"/>
    <property type="match status" value="1"/>
</dbReference>
<feature type="compositionally biased region" description="Acidic residues" evidence="5">
    <location>
        <begin position="158"/>
        <end position="174"/>
    </location>
</feature>
<feature type="compositionally biased region" description="Acidic residues" evidence="5">
    <location>
        <begin position="190"/>
        <end position="206"/>
    </location>
</feature>
<evidence type="ECO:0000259" key="6">
    <source>
        <dbReference type="PROSITE" id="PS50002"/>
    </source>
</evidence>
<comment type="caution">
    <text evidence="7">The sequence shown here is derived from an EMBL/GenBank/DDBJ whole genome shotgun (WGS) entry which is preliminary data.</text>
</comment>
<feature type="region of interest" description="Disordered" evidence="5">
    <location>
        <begin position="695"/>
        <end position="715"/>
    </location>
</feature>
<dbReference type="SUPFAM" id="SSF50978">
    <property type="entry name" value="WD40 repeat-like"/>
    <property type="match status" value="1"/>
</dbReference>
<proteinExistence type="predicted"/>
<dbReference type="EMBL" id="SPLM01000074">
    <property type="protein sequence ID" value="TMW62358.1"/>
    <property type="molecule type" value="Genomic_DNA"/>
</dbReference>
<keyword evidence="3" id="KW-0677">Repeat</keyword>
<feature type="compositionally biased region" description="Basic and acidic residues" evidence="5">
    <location>
        <begin position="425"/>
        <end position="445"/>
    </location>
</feature>
<feature type="compositionally biased region" description="Basic residues" evidence="5">
    <location>
        <begin position="336"/>
        <end position="351"/>
    </location>
</feature>